<dbReference type="InterPro" id="IPR055211">
    <property type="entry name" value="KH_PNO1_2nd"/>
</dbReference>
<dbReference type="GO" id="GO:0005730">
    <property type="term" value="C:nucleolus"/>
    <property type="evidence" value="ECO:0007669"/>
    <property type="project" value="UniProtKB-SubCell"/>
</dbReference>
<dbReference type="WBParaSite" id="L893_g7056.t1">
    <property type="protein sequence ID" value="L893_g7056.t1"/>
    <property type="gene ID" value="L893_g7056"/>
</dbReference>
<dbReference type="InterPro" id="IPR055212">
    <property type="entry name" value="KH-I_PNO1_first"/>
</dbReference>
<feature type="region of interest" description="Disordered" evidence="5">
    <location>
        <begin position="52"/>
        <end position="89"/>
    </location>
</feature>
<evidence type="ECO:0000259" key="6">
    <source>
        <dbReference type="Pfam" id="PF22891"/>
    </source>
</evidence>
<dbReference type="CDD" id="cd22391">
    <property type="entry name" value="KH-I_PNO1_rpt1"/>
    <property type="match status" value="1"/>
</dbReference>
<dbReference type="SUPFAM" id="SSF54791">
    <property type="entry name" value="Eukaryotic type KH-domain (KH-domain type I)"/>
    <property type="match status" value="1"/>
</dbReference>
<dbReference type="PANTHER" id="PTHR12826:SF13">
    <property type="entry name" value="RNA-BINDING PROTEIN PNO1"/>
    <property type="match status" value="1"/>
</dbReference>
<feature type="domain" description="PNO1 second type I KH" evidence="6">
    <location>
        <begin position="181"/>
        <end position="263"/>
    </location>
</feature>
<sequence length="271" mass="30272">MASKAQQAVIDDSLLMEQADDEMPDLIETDPTLGLPSLIDQYKKADVDEDGFTKTKSRKRKAKNTVDDVDMEESVDEVPEAPKEKRGKADKVEIRSVPVPPHRLAPLKSDWVKIFTPVVKHLGCQIRFNLKSRKVELRNGDKLGDLNHLQKAHDFVRACVLGFSVEDAMALIRLDHLFLESFEVTDVKPLKGEHLSRAIGRIAGKDGRTKLTIENVTKTRIILADSKIHLLGSFQNIKVARNSICSLILGAPPSKVYGNLRNYASRASDRL</sequence>
<keyword evidence="7" id="KW-1185">Reference proteome</keyword>
<dbReference type="Gene3D" id="3.30.1370.10">
    <property type="entry name" value="K Homology domain, type 1"/>
    <property type="match status" value="2"/>
</dbReference>
<feature type="compositionally biased region" description="Acidic residues" evidence="5">
    <location>
        <begin position="67"/>
        <end position="79"/>
    </location>
</feature>
<evidence type="ECO:0000256" key="5">
    <source>
        <dbReference type="SAM" id="MobiDB-lite"/>
    </source>
</evidence>
<evidence type="ECO:0000256" key="1">
    <source>
        <dbReference type="ARBA" id="ARBA00004604"/>
    </source>
</evidence>
<evidence type="ECO:0000256" key="3">
    <source>
        <dbReference type="ARBA" id="ARBA00022884"/>
    </source>
</evidence>
<protein>
    <submittedName>
        <fullName evidence="8">KH domain-containing protein</fullName>
    </submittedName>
</protein>
<evidence type="ECO:0000256" key="2">
    <source>
        <dbReference type="ARBA" id="ARBA00007515"/>
    </source>
</evidence>
<evidence type="ECO:0000256" key="4">
    <source>
        <dbReference type="ARBA" id="ARBA00023242"/>
    </source>
</evidence>
<dbReference type="Proteomes" id="UP000095287">
    <property type="component" value="Unplaced"/>
</dbReference>
<comment type="subcellular location">
    <subcellularLocation>
        <location evidence="1">Nucleus</location>
        <location evidence="1">Nucleolus</location>
    </subcellularLocation>
</comment>
<evidence type="ECO:0000313" key="8">
    <source>
        <dbReference type="WBParaSite" id="L893_g7056.t1"/>
    </source>
</evidence>
<dbReference type="AlphaFoldDB" id="A0A1I8AL18"/>
<keyword evidence="4" id="KW-0539">Nucleus</keyword>
<feature type="compositionally biased region" description="Basic and acidic residues" evidence="5">
    <location>
        <begin position="80"/>
        <end position="89"/>
    </location>
</feature>
<reference evidence="8" key="1">
    <citation type="submission" date="2016-11" db="UniProtKB">
        <authorList>
            <consortium name="WormBaseParasite"/>
        </authorList>
    </citation>
    <scope>IDENTIFICATION</scope>
</reference>
<organism evidence="7 8">
    <name type="scientific">Steinernema glaseri</name>
    <dbReference type="NCBI Taxonomy" id="37863"/>
    <lineage>
        <taxon>Eukaryota</taxon>
        <taxon>Metazoa</taxon>
        <taxon>Ecdysozoa</taxon>
        <taxon>Nematoda</taxon>
        <taxon>Chromadorea</taxon>
        <taxon>Rhabditida</taxon>
        <taxon>Tylenchina</taxon>
        <taxon>Panagrolaimomorpha</taxon>
        <taxon>Strongyloidoidea</taxon>
        <taxon>Steinernematidae</taxon>
        <taxon>Steinernema</taxon>
    </lineage>
</organism>
<name>A0A1I8AL18_9BILA</name>
<dbReference type="InterPro" id="IPR036612">
    <property type="entry name" value="KH_dom_type_1_sf"/>
</dbReference>
<dbReference type="Pfam" id="PF22891">
    <property type="entry name" value="KH_PNO1_2nd"/>
    <property type="match status" value="1"/>
</dbReference>
<keyword evidence="3" id="KW-0694">RNA-binding</keyword>
<proteinExistence type="inferred from homology"/>
<dbReference type="CDD" id="cd22392">
    <property type="entry name" value="KH-I_PNO1_rpt2"/>
    <property type="match status" value="1"/>
</dbReference>
<dbReference type="PANTHER" id="PTHR12826">
    <property type="entry name" value="RIBONUCLEASE Y"/>
    <property type="match status" value="1"/>
</dbReference>
<evidence type="ECO:0000313" key="7">
    <source>
        <dbReference type="Proteomes" id="UP000095287"/>
    </source>
</evidence>
<accession>A0A1I8AL18</accession>
<dbReference type="GO" id="GO:0003723">
    <property type="term" value="F:RNA binding"/>
    <property type="evidence" value="ECO:0007669"/>
    <property type="project" value="UniProtKB-KW"/>
</dbReference>
<dbReference type="FunFam" id="3.30.1370.10:FF:000009">
    <property type="entry name" value="RNA-binding protein PNO1"/>
    <property type="match status" value="1"/>
</dbReference>
<comment type="similarity">
    <text evidence="2">Belongs to the PNO1 family.</text>
</comment>